<protein>
    <submittedName>
        <fullName evidence="1">Uncharacterized protein</fullName>
    </submittedName>
</protein>
<reference evidence="1" key="1">
    <citation type="journal article" date="2015" name="Nature">
        <title>Complex archaea that bridge the gap between prokaryotes and eukaryotes.</title>
        <authorList>
            <person name="Spang A."/>
            <person name="Saw J.H."/>
            <person name="Jorgensen S.L."/>
            <person name="Zaremba-Niedzwiedzka K."/>
            <person name="Martijn J."/>
            <person name="Lind A.E."/>
            <person name="van Eijk R."/>
            <person name="Schleper C."/>
            <person name="Guy L."/>
            <person name="Ettema T.J."/>
        </authorList>
    </citation>
    <scope>NUCLEOTIDE SEQUENCE</scope>
</reference>
<dbReference type="EMBL" id="LAZR01010003">
    <property type="protein sequence ID" value="KKM69357.1"/>
    <property type="molecule type" value="Genomic_DNA"/>
</dbReference>
<name>A0A0F9MJH9_9ZZZZ</name>
<organism evidence="1">
    <name type="scientific">marine sediment metagenome</name>
    <dbReference type="NCBI Taxonomy" id="412755"/>
    <lineage>
        <taxon>unclassified sequences</taxon>
        <taxon>metagenomes</taxon>
        <taxon>ecological metagenomes</taxon>
    </lineage>
</organism>
<evidence type="ECO:0000313" key="1">
    <source>
        <dbReference type="EMBL" id="KKM69357.1"/>
    </source>
</evidence>
<comment type="caution">
    <text evidence="1">The sequence shown here is derived from an EMBL/GenBank/DDBJ whole genome shotgun (WGS) entry which is preliminary data.</text>
</comment>
<dbReference type="AlphaFoldDB" id="A0A0F9MJH9"/>
<proteinExistence type="predicted"/>
<accession>A0A0F9MJH9</accession>
<sequence length="79" mass="9357">MSVYTEAHFATCLLECGPHIQGTRAEGPYMAPHTQYRERVYRHFVIMFPDIASHTLATQRHITGAWPMFWREYIKWVES</sequence>
<gene>
    <name evidence="1" type="ORF">LCGC14_1451540</name>
</gene>